<gene>
    <name evidence="1" type="ORF">L6452_31762</name>
</gene>
<organism evidence="1 2">
    <name type="scientific">Arctium lappa</name>
    <name type="common">Greater burdock</name>
    <name type="synonym">Lappa major</name>
    <dbReference type="NCBI Taxonomy" id="4217"/>
    <lineage>
        <taxon>Eukaryota</taxon>
        <taxon>Viridiplantae</taxon>
        <taxon>Streptophyta</taxon>
        <taxon>Embryophyta</taxon>
        <taxon>Tracheophyta</taxon>
        <taxon>Spermatophyta</taxon>
        <taxon>Magnoliopsida</taxon>
        <taxon>eudicotyledons</taxon>
        <taxon>Gunneridae</taxon>
        <taxon>Pentapetalae</taxon>
        <taxon>asterids</taxon>
        <taxon>campanulids</taxon>
        <taxon>Asterales</taxon>
        <taxon>Asteraceae</taxon>
        <taxon>Carduoideae</taxon>
        <taxon>Cardueae</taxon>
        <taxon>Arctiinae</taxon>
        <taxon>Arctium</taxon>
    </lineage>
</organism>
<accession>A0ACB8Z322</accession>
<comment type="caution">
    <text evidence="1">The sequence shown here is derived from an EMBL/GenBank/DDBJ whole genome shotgun (WGS) entry which is preliminary data.</text>
</comment>
<sequence length="613" mass="71460">MEMMNHFSHKDHPLKLVEKWETMVGVGVDGGGNNEKQVVVCYACREPISDGSAYGCIQCHYFLHKTCAQLSPTINHHFHPQHTLTLIDVITTSWPYWTCDVCGLQYPNEGILYACLQHITRLMFTACIKCCLIECARQEAYDAIKKEAEIKFKHEGHSQHTLTLQLRPAAFYCDACKSSDKDLFYQCDSCDFWIHKSCASLSTTIDLLHHPNHPLILIYSLPDNFYNFIYYCEFCKKYILRSDWLYHCANCRYFAHVKCALNAKQHSTKRDDPGTFLAEEQVNGYLHFPMLEAFVDPLKQLHSEKIARGDDDKEKINHWSHKHPLIINVEPQGNIMSNIDCSDPIKVCYGCVRPLSLPYYSCKYGCSFTIHKYCAELPLTLKHPLHPDHSLHLVDTWDDMYYYKCDGCYAYGSTFVYKCETCMFCLDVSCAFLPKTIKHKSHKHLLIQVINHKLACNACDKSRRCVSYFCKDCEFQLDVFCAMHSPHSVTHRYCKRHEIPLTYPPVEDHPEDFYCEICEKEMHPKHPLYHCQECKNSFHLECLSQFDRYANVKEESTLIVSYHKHRLTFVRRKRTSEYVCFGCNLDINGHLILECRTGTCPFKICYPCHKKMI</sequence>
<reference evidence="1 2" key="2">
    <citation type="journal article" date="2022" name="Mol. Ecol. Resour.">
        <title>The genomes of chicory, endive, great burdock and yacon provide insights into Asteraceae paleo-polyploidization history and plant inulin production.</title>
        <authorList>
            <person name="Fan W."/>
            <person name="Wang S."/>
            <person name="Wang H."/>
            <person name="Wang A."/>
            <person name="Jiang F."/>
            <person name="Liu H."/>
            <person name="Zhao H."/>
            <person name="Xu D."/>
            <person name="Zhang Y."/>
        </authorList>
    </citation>
    <scope>NUCLEOTIDE SEQUENCE [LARGE SCALE GENOMIC DNA]</scope>
    <source>
        <strain evidence="2">cv. Niubang</strain>
    </source>
</reference>
<name>A0ACB8Z322_ARCLA</name>
<evidence type="ECO:0000313" key="1">
    <source>
        <dbReference type="EMBL" id="KAI3691958.1"/>
    </source>
</evidence>
<keyword evidence="2" id="KW-1185">Reference proteome</keyword>
<protein>
    <submittedName>
        <fullName evidence="1">Uncharacterized protein</fullName>
    </submittedName>
</protein>
<proteinExistence type="predicted"/>
<dbReference type="Proteomes" id="UP001055879">
    <property type="component" value="Linkage Group LG11"/>
</dbReference>
<evidence type="ECO:0000313" key="2">
    <source>
        <dbReference type="Proteomes" id="UP001055879"/>
    </source>
</evidence>
<reference evidence="2" key="1">
    <citation type="journal article" date="2022" name="Mol. Ecol. Resour.">
        <title>The genomes of chicory, endive, great burdock and yacon provide insights into Asteraceae palaeo-polyploidization history and plant inulin production.</title>
        <authorList>
            <person name="Fan W."/>
            <person name="Wang S."/>
            <person name="Wang H."/>
            <person name="Wang A."/>
            <person name="Jiang F."/>
            <person name="Liu H."/>
            <person name="Zhao H."/>
            <person name="Xu D."/>
            <person name="Zhang Y."/>
        </authorList>
    </citation>
    <scope>NUCLEOTIDE SEQUENCE [LARGE SCALE GENOMIC DNA]</scope>
    <source>
        <strain evidence="2">cv. Niubang</strain>
    </source>
</reference>
<dbReference type="EMBL" id="CM042057">
    <property type="protein sequence ID" value="KAI3691958.1"/>
    <property type="molecule type" value="Genomic_DNA"/>
</dbReference>